<dbReference type="AlphaFoldDB" id="A0A4Y8M2P5"/>
<evidence type="ECO:0000313" key="1">
    <source>
        <dbReference type="EMBL" id="TFE29384.1"/>
    </source>
</evidence>
<gene>
    <name evidence="1" type="ORF">E2980_05135</name>
</gene>
<reference evidence="1 2" key="1">
    <citation type="submission" date="2019-03" db="EMBL/GenBank/DDBJ databases">
        <title>Cohnella endophytica sp. nov., a novel endophytic bacterium isolated from bark of Sonneratia apetala.</title>
        <authorList>
            <person name="Tuo L."/>
        </authorList>
    </citation>
    <scope>NUCLEOTIDE SEQUENCE [LARGE SCALE GENOMIC DNA]</scope>
    <source>
        <strain evidence="1 2">CCTCC AB 208254</strain>
    </source>
</reference>
<name>A0A4Y8M2P5_9BACL</name>
<dbReference type="EMBL" id="SOMN01000004">
    <property type="protein sequence ID" value="TFE29384.1"/>
    <property type="molecule type" value="Genomic_DNA"/>
</dbReference>
<evidence type="ECO:0000313" key="2">
    <source>
        <dbReference type="Proteomes" id="UP000297900"/>
    </source>
</evidence>
<dbReference type="RefSeq" id="WP_167746982.1">
    <property type="nucleotide sequence ID" value="NZ_SOMN01000004.1"/>
</dbReference>
<dbReference type="Proteomes" id="UP000297900">
    <property type="component" value="Unassembled WGS sequence"/>
</dbReference>
<protein>
    <submittedName>
        <fullName evidence="1">Uncharacterized protein</fullName>
    </submittedName>
</protein>
<proteinExistence type="predicted"/>
<organism evidence="1 2">
    <name type="scientific">Cohnella luojiensis</name>
    <dbReference type="NCBI Taxonomy" id="652876"/>
    <lineage>
        <taxon>Bacteria</taxon>
        <taxon>Bacillati</taxon>
        <taxon>Bacillota</taxon>
        <taxon>Bacilli</taxon>
        <taxon>Bacillales</taxon>
        <taxon>Paenibacillaceae</taxon>
        <taxon>Cohnella</taxon>
    </lineage>
</organism>
<keyword evidence="2" id="KW-1185">Reference proteome</keyword>
<accession>A0A4Y8M2P5</accession>
<comment type="caution">
    <text evidence="1">The sequence shown here is derived from an EMBL/GenBank/DDBJ whole genome shotgun (WGS) entry which is preliminary data.</text>
</comment>
<sequence>MVNCIAGKAALGLLALLFVVGAAFGYAEGKANAAESYSLALTSPPPEEKTQSSFNPSHLYLDNGTNSVVATSGSITITAETSAVQVVDSIGITFYVQKWNGSAWETIGSGSTTGGNQLIRYNNSVNKSVTAGYYYRARTIHWVIENGTYEEGERLSNAVLGQ</sequence>